<dbReference type="Pfam" id="PF00069">
    <property type="entry name" value="Pkinase"/>
    <property type="match status" value="1"/>
</dbReference>
<feature type="coiled-coil region" evidence="18">
    <location>
        <begin position="874"/>
        <end position="901"/>
    </location>
</feature>
<dbReference type="FunFam" id="3.30.200.20:FF:000017">
    <property type="entry name" value="Non-specific serine/threonine protein kinase"/>
    <property type="match status" value="1"/>
</dbReference>
<evidence type="ECO:0000256" key="14">
    <source>
        <dbReference type="ARBA" id="ARBA00023054"/>
    </source>
</evidence>
<keyword evidence="9" id="KW-0479">Metal-binding</keyword>
<evidence type="ECO:0000313" key="23">
    <source>
        <dbReference type="Proteomes" id="UP000824540"/>
    </source>
</evidence>
<dbReference type="Proteomes" id="UP000824540">
    <property type="component" value="Unassembled WGS sequence"/>
</dbReference>
<dbReference type="AlphaFoldDB" id="A0A8T2PHK6"/>
<dbReference type="EMBL" id="JAFBMS010000011">
    <property type="protein sequence ID" value="KAG9348287.1"/>
    <property type="molecule type" value="Genomic_DNA"/>
</dbReference>
<dbReference type="InterPro" id="IPR050839">
    <property type="entry name" value="Rho-assoc_Ser/Thr_Kinase"/>
</dbReference>
<dbReference type="GO" id="GO:0004674">
    <property type="term" value="F:protein serine/threonine kinase activity"/>
    <property type="evidence" value="ECO:0007669"/>
    <property type="project" value="UniProtKB-KW"/>
</dbReference>
<feature type="compositionally biased region" description="Basic and acidic residues" evidence="19">
    <location>
        <begin position="95"/>
        <end position="174"/>
    </location>
</feature>
<evidence type="ECO:0000256" key="13">
    <source>
        <dbReference type="ARBA" id="ARBA00022842"/>
    </source>
</evidence>
<dbReference type="FunFam" id="1.10.510.10:FF:000014">
    <property type="entry name" value="Non-specific serine/threonine protein kinase"/>
    <property type="match status" value="1"/>
</dbReference>
<comment type="cofactor">
    <cofactor evidence="1">
        <name>Mg(2+)</name>
        <dbReference type="ChEBI" id="CHEBI:18420"/>
    </cofactor>
</comment>
<reference evidence="22" key="1">
    <citation type="thesis" date="2021" institute="BYU ScholarsArchive" country="Provo, UT, USA">
        <title>Applications of and Algorithms for Genome Assembly and Genomic Analyses with an Emphasis on Marine Teleosts.</title>
        <authorList>
            <person name="Pickett B.D."/>
        </authorList>
    </citation>
    <scope>NUCLEOTIDE SEQUENCE</scope>
    <source>
        <strain evidence="22">HI-2016</strain>
    </source>
</reference>
<keyword evidence="6" id="KW-0723">Serine/threonine-protein kinase</keyword>
<dbReference type="GO" id="GO:0046872">
    <property type="term" value="F:metal ion binding"/>
    <property type="evidence" value="ECO:0007669"/>
    <property type="project" value="UniProtKB-KW"/>
</dbReference>
<evidence type="ECO:0000256" key="19">
    <source>
        <dbReference type="SAM" id="MobiDB-lite"/>
    </source>
</evidence>
<evidence type="ECO:0000256" key="4">
    <source>
        <dbReference type="ARBA" id="ARBA00012513"/>
    </source>
</evidence>
<dbReference type="InterPro" id="IPR011009">
    <property type="entry name" value="Kinase-like_dom_sf"/>
</dbReference>
<dbReference type="PROSITE" id="PS00107">
    <property type="entry name" value="PROTEIN_KINASE_ATP"/>
    <property type="match status" value="1"/>
</dbReference>
<dbReference type="PANTHER" id="PTHR22988:SF79">
    <property type="entry name" value="LOW QUALITY PROTEIN: MYOTONIN-PROTEIN KINASE"/>
    <property type="match status" value="1"/>
</dbReference>
<comment type="subcellular location">
    <subcellularLocation>
        <location evidence="2">Cytoplasm</location>
    </subcellularLocation>
</comment>
<keyword evidence="10 17" id="KW-0547">Nucleotide-binding</keyword>
<evidence type="ECO:0000256" key="1">
    <source>
        <dbReference type="ARBA" id="ARBA00001946"/>
    </source>
</evidence>
<feature type="domain" description="AGC-kinase C-terminal" evidence="21">
    <location>
        <begin position="628"/>
        <end position="716"/>
    </location>
</feature>
<dbReference type="Gene3D" id="3.30.200.20">
    <property type="entry name" value="Phosphorylase Kinase, domain 1"/>
    <property type="match status" value="1"/>
</dbReference>
<dbReference type="InterPro" id="IPR000961">
    <property type="entry name" value="AGC-kinase_C"/>
</dbReference>
<name>A0A8T2PHK6_9TELE</name>
<evidence type="ECO:0000256" key="5">
    <source>
        <dbReference type="ARBA" id="ARBA00022490"/>
    </source>
</evidence>
<feature type="compositionally biased region" description="Basic residues" evidence="19">
    <location>
        <begin position="50"/>
        <end position="61"/>
    </location>
</feature>
<evidence type="ECO:0000256" key="16">
    <source>
        <dbReference type="ARBA" id="ARBA00048679"/>
    </source>
</evidence>
<evidence type="ECO:0000259" key="21">
    <source>
        <dbReference type="PROSITE" id="PS51285"/>
    </source>
</evidence>
<dbReference type="GO" id="GO:0005737">
    <property type="term" value="C:cytoplasm"/>
    <property type="evidence" value="ECO:0007669"/>
    <property type="project" value="UniProtKB-SubCell"/>
</dbReference>
<dbReference type="GO" id="GO:0005856">
    <property type="term" value="C:cytoskeleton"/>
    <property type="evidence" value="ECO:0007669"/>
    <property type="project" value="TreeGrafter"/>
</dbReference>
<dbReference type="GO" id="GO:0005524">
    <property type="term" value="F:ATP binding"/>
    <property type="evidence" value="ECO:0007669"/>
    <property type="project" value="UniProtKB-UniRule"/>
</dbReference>
<keyword evidence="14 18" id="KW-0175">Coiled coil</keyword>
<keyword evidence="7" id="KW-0597">Phosphoprotein</keyword>
<dbReference type="PROSITE" id="PS00108">
    <property type="entry name" value="PROTEIN_KINASE_ST"/>
    <property type="match status" value="1"/>
</dbReference>
<dbReference type="SMART" id="SM00220">
    <property type="entry name" value="S_TKc"/>
    <property type="match status" value="1"/>
</dbReference>
<keyword evidence="8" id="KW-0808">Transferase</keyword>
<dbReference type="InterPro" id="IPR008271">
    <property type="entry name" value="Ser/Thr_kinase_AS"/>
</dbReference>
<gene>
    <name evidence="22" type="ORF">JZ751_002022</name>
</gene>
<feature type="compositionally biased region" description="Basic and acidic residues" evidence="19">
    <location>
        <begin position="1"/>
        <end position="26"/>
    </location>
</feature>
<comment type="caution">
    <text evidence="22">The sequence shown here is derived from an EMBL/GenBank/DDBJ whole genome shotgun (WGS) entry which is preliminary data.</text>
</comment>
<dbReference type="GO" id="GO:0031032">
    <property type="term" value="P:actomyosin structure organization"/>
    <property type="evidence" value="ECO:0007669"/>
    <property type="project" value="TreeGrafter"/>
</dbReference>
<accession>A0A8T2PHK6</accession>
<comment type="catalytic activity">
    <reaction evidence="15">
        <text>L-threonyl-[protein] + ATP = O-phospho-L-threonyl-[protein] + ADP + H(+)</text>
        <dbReference type="Rhea" id="RHEA:46608"/>
        <dbReference type="Rhea" id="RHEA-COMP:11060"/>
        <dbReference type="Rhea" id="RHEA-COMP:11605"/>
        <dbReference type="ChEBI" id="CHEBI:15378"/>
        <dbReference type="ChEBI" id="CHEBI:30013"/>
        <dbReference type="ChEBI" id="CHEBI:30616"/>
        <dbReference type="ChEBI" id="CHEBI:61977"/>
        <dbReference type="ChEBI" id="CHEBI:456216"/>
        <dbReference type="EC" id="2.7.11.1"/>
    </reaction>
</comment>
<evidence type="ECO:0000256" key="10">
    <source>
        <dbReference type="ARBA" id="ARBA00022741"/>
    </source>
</evidence>
<dbReference type="EC" id="2.7.11.1" evidence="4"/>
<keyword evidence="12 17" id="KW-0067">ATP-binding</keyword>
<comment type="similarity">
    <text evidence="3">Belongs to the protein kinase superfamily. AGC Ser/Thr protein kinase family. DMPK subfamily.</text>
</comment>
<dbReference type="InterPro" id="IPR000719">
    <property type="entry name" value="Prot_kinase_dom"/>
</dbReference>
<organism evidence="22 23">
    <name type="scientific">Albula glossodonta</name>
    <name type="common">roundjaw bonefish</name>
    <dbReference type="NCBI Taxonomy" id="121402"/>
    <lineage>
        <taxon>Eukaryota</taxon>
        <taxon>Metazoa</taxon>
        <taxon>Chordata</taxon>
        <taxon>Craniata</taxon>
        <taxon>Vertebrata</taxon>
        <taxon>Euteleostomi</taxon>
        <taxon>Actinopterygii</taxon>
        <taxon>Neopterygii</taxon>
        <taxon>Teleostei</taxon>
        <taxon>Albuliformes</taxon>
        <taxon>Albulidae</taxon>
        <taxon>Albula</taxon>
    </lineage>
</organism>
<dbReference type="PROSITE" id="PS51285">
    <property type="entry name" value="AGC_KINASE_CTER"/>
    <property type="match status" value="1"/>
</dbReference>
<evidence type="ECO:0000256" key="8">
    <source>
        <dbReference type="ARBA" id="ARBA00022679"/>
    </source>
</evidence>
<dbReference type="Gene3D" id="1.10.510.10">
    <property type="entry name" value="Transferase(Phosphotransferase) domain 1"/>
    <property type="match status" value="1"/>
</dbReference>
<sequence>MSHLFREERERLKEGCEKERAREGGKLKPLRFYKLKVGRSEEGKKEGKIKFGRQTKKRGRGRERDMRREVTRERERAREREKRISEEEGASLQRGEGEEKGKEQQKKQGTEEGDRSQTKESNENNWERVSEREDKDKERGKEEKEAARRTKAQLKEDREYPRERESWRGRERGGSDGAAGQREVERAGVRVGGTAAKRHARPGGMSSGSIPGEPDSAGRAPSPQGPVGLQTLLDLMVGVYQEFHNSPFIREKFVSGFLKWGVAGVDEGKEGVGGWVLVGQESQLLAETLGPLRFLALGHQNKDGEPHTYTKHFAALQSSKEEGYASIRERGRKGDRERKEKQWGAEPLVRQVKKMRIQREDFDILKVIGRGTFSEVAVARMRRTQQVYALKIMNKWDMLKRGETACYQEEREVLLKGDRLWITELHYAFQDDNYLYLVMDYYVGGDLLTLLSKFGDHFPEEMAHFYLAEMVMAIDSVHRLGYVHRDIKPDNILLTADGHVRLGDFGSCLRLQKDGLVYSSLAVGTPDYLSPEILRAVEGGGGYGPECDWWALGICAFEMLFGTTPFYAESLTETYAKIIHFQDHFEFPDPSPEVSDEARSLISGLICDREERLGARGWADFKAHPFFCGLDWGSLHLLQPPFQPEVSNATDTSNFDVVDDCLSDMPVLISCQANEALRPRDSWVSCDSPRAADMTPRLWLFWGVRIPPPSPLSYRETGAQDHSHDIMMEIDNRPIRDCERMLYQENVNPTWQHRQDLQAGVPPILQIPLESGQGCDQYLLSYHINGGKVDQTMTGSSVSGDGESNQKTLSEQLSENLTSVKAATPHKIPPQTVEVDTHLMCDHACLWKSLWSQEALSRTDSKVDMIICSMGGALAEAEHRNAEMEEEMERLRVEIQSLRAARETGK</sequence>
<feature type="domain" description="Protein kinase" evidence="20">
    <location>
        <begin position="362"/>
        <end position="627"/>
    </location>
</feature>
<evidence type="ECO:0000256" key="6">
    <source>
        <dbReference type="ARBA" id="ARBA00022527"/>
    </source>
</evidence>
<evidence type="ECO:0000256" key="9">
    <source>
        <dbReference type="ARBA" id="ARBA00022723"/>
    </source>
</evidence>
<evidence type="ECO:0000256" key="2">
    <source>
        <dbReference type="ARBA" id="ARBA00004496"/>
    </source>
</evidence>
<keyword evidence="13" id="KW-0460">Magnesium</keyword>
<evidence type="ECO:0000256" key="11">
    <source>
        <dbReference type="ARBA" id="ARBA00022777"/>
    </source>
</evidence>
<evidence type="ECO:0000256" key="18">
    <source>
        <dbReference type="SAM" id="Coils"/>
    </source>
</evidence>
<evidence type="ECO:0000256" key="12">
    <source>
        <dbReference type="ARBA" id="ARBA00022840"/>
    </source>
</evidence>
<protein>
    <recommendedName>
        <fullName evidence="4">non-specific serine/threonine protein kinase</fullName>
        <ecNumber evidence="4">2.7.11.1</ecNumber>
    </recommendedName>
</protein>
<dbReference type="OrthoDB" id="2156623at2759"/>
<comment type="catalytic activity">
    <reaction evidence="16">
        <text>L-seryl-[protein] + ATP = O-phospho-L-seryl-[protein] + ADP + H(+)</text>
        <dbReference type="Rhea" id="RHEA:17989"/>
        <dbReference type="Rhea" id="RHEA-COMP:9863"/>
        <dbReference type="Rhea" id="RHEA-COMP:11604"/>
        <dbReference type="ChEBI" id="CHEBI:15378"/>
        <dbReference type="ChEBI" id="CHEBI:29999"/>
        <dbReference type="ChEBI" id="CHEBI:30616"/>
        <dbReference type="ChEBI" id="CHEBI:83421"/>
        <dbReference type="ChEBI" id="CHEBI:456216"/>
        <dbReference type="EC" id="2.7.11.1"/>
    </reaction>
</comment>
<evidence type="ECO:0000259" key="20">
    <source>
        <dbReference type="PROSITE" id="PS50011"/>
    </source>
</evidence>
<dbReference type="PROSITE" id="PS50011">
    <property type="entry name" value="PROTEIN_KINASE_DOM"/>
    <property type="match status" value="1"/>
</dbReference>
<evidence type="ECO:0000256" key="3">
    <source>
        <dbReference type="ARBA" id="ARBA00005719"/>
    </source>
</evidence>
<evidence type="ECO:0000256" key="17">
    <source>
        <dbReference type="PROSITE-ProRule" id="PRU10141"/>
    </source>
</evidence>
<keyword evidence="5" id="KW-0963">Cytoplasm</keyword>
<evidence type="ECO:0000256" key="7">
    <source>
        <dbReference type="ARBA" id="ARBA00022553"/>
    </source>
</evidence>
<feature type="compositionally biased region" description="Basic and acidic residues" evidence="19">
    <location>
        <begin position="38"/>
        <end position="49"/>
    </location>
</feature>
<feature type="binding site" evidence="17">
    <location>
        <position position="391"/>
    </location>
    <ligand>
        <name>ATP</name>
        <dbReference type="ChEBI" id="CHEBI:30616"/>
    </ligand>
</feature>
<feature type="compositionally biased region" description="Basic residues" evidence="19">
    <location>
        <begin position="28"/>
        <end position="37"/>
    </location>
</feature>
<feature type="region of interest" description="Disordered" evidence="19">
    <location>
        <begin position="1"/>
        <end position="225"/>
    </location>
</feature>
<proteinExistence type="inferred from homology"/>
<dbReference type="PANTHER" id="PTHR22988">
    <property type="entry name" value="MYOTONIC DYSTROPHY S/T KINASE-RELATED"/>
    <property type="match status" value="1"/>
</dbReference>
<dbReference type="InterPro" id="IPR017441">
    <property type="entry name" value="Protein_kinase_ATP_BS"/>
</dbReference>
<feature type="compositionally biased region" description="Basic and acidic residues" evidence="19">
    <location>
        <begin position="62"/>
        <end position="86"/>
    </location>
</feature>
<evidence type="ECO:0000313" key="22">
    <source>
        <dbReference type="EMBL" id="KAG9348287.1"/>
    </source>
</evidence>
<evidence type="ECO:0000256" key="15">
    <source>
        <dbReference type="ARBA" id="ARBA00047899"/>
    </source>
</evidence>
<keyword evidence="11" id="KW-0418">Kinase</keyword>
<dbReference type="SUPFAM" id="SSF56112">
    <property type="entry name" value="Protein kinase-like (PK-like)"/>
    <property type="match status" value="1"/>
</dbReference>
<keyword evidence="23" id="KW-1185">Reference proteome</keyword>